<evidence type="ECO:0000256" key="1">
    <source>
        <dbReference type="SAM" id="MobiDB-lite"/>
    </source>
</evidence>
<feature type="region of interest" description="Disordered" evidence="1">
    <location>
        <begin position="47"/>
        <end position="80"/>
    </location>
</feature>
<dbReference type="EMBL" id="HBUE01142718">
    <property type="protein sequence ID" value="CAG6501639.1"/>
    <property type="molecule type" value="Transcribed_RNA"/>
</dbReference>
<accession>A0A8D8CW89</accession>
<sequence length="106" mass="11546">MFRRAQHHQLSSYNEATGHDDPVQTTDERTQRNRAVAALPGRTLLHSRTRQRQPVRVARAPLPARSGLAAGGRSGRAGHPVHLAAPGVSGQLSLRAALYARRRTAD</sequence>
<evidence type="ECO:0000313" key="2">
    <source>
        <dbReference type="EMBL" id="CAG6501639.1"/>
    </source>
</evidence>
<proteinExistence type="predicted"/>
<organism evidence="2">
    <name type="scientific">Culex pipiens</name>
    <name type="common">House mosquito</name>
    <dbReference type="NCBI Taxonomy" id="7175"/>
    <lineage>
        <taxon>Eukaryota</taxon>
        <taxon>Metazoa</taxon>
        <taxon>Ecdysozoa</taxon>
        <taxon>Arthropoda</taxon>
        <taxon>Hexapoda</taxon>
        <taxon>Insecta</taxon>
        <taxon>Pterygota</taxon>
        <taxon>Neoptera</taxon>
        <taxon>Endopterygota</taxon>
        <taxon>Diptera</taxon>
        <taxon>Nematocera</taxon>
        <taxon>Culicoidea</taxon>
        <taxon>Culicidae</taxon>
        <taxon>Culicinae</taxon>
        <taxon>Culicini</taxon>
        <taxon>Culex</taxon>
        <taxon>Culex</taxon>
    </lineage>
</organism>
<dbReference type="AlphaFoldDB" id="A0A8D8CW89"/>
<reference evidence="2" key="1">
    <citation type="submission" date="2021-05" db="EMBL/GenBank/DDBJ databases">
        <authorList>
            <person name="Alioto T."/>
            <person name="Alioto T."/>
            <person name="Gomez Garrido J."/>
        </authorList>
    </citation>
    <scope>NUCLEOTIDE SEQUENCE</scope>
</reference>
<name>A0A8D8CW89_CULPI</name>
<protein>
    <submittedName>
        <fullName evidence="2">(northern house mosquito) hypothetical protein</fullName>
    </submittedName>
</protein>
<feature type="compositionally biased region" description="Basic and acidic residues" evidence="1">
    <location>
        <begin position="17"/>
        <end position="31"/>
    </location>
</feature>
<feature type="compositionally biased region" description="Low complexity" evidence="1">
    <location>
        <begin position="58"/>
        <end position="68"/>
    </location>
</feature>
<feature type="region of interest" description="Disordered" evidence="1">
    <location>
        <begin position="1"/>
        <end position="35"/>
    </location>
</feature>